<organism evidence="1 2">
    <name type="scientific">Oryza meyeriana var. granulata</name>
    <dbReference type="NCBI Taxonomy" id="110450"/>
    <lineage>
        <taxon>Eukaryota</taxon>
        <taxon>Viridiplantae</taxon>
        <taxon>Streptophyta</taxon>
        <taxon>Embryophyta</taxon>
        <taxon>Tracheophyta</taxon>
        <taxon>Spermatophyta</taxon>
        <taxon>Magnoliopsida</taxon>
        <taxon>Liliopsida</taxon>
        <taxon>Poales</taxon>
        <taxon>Poaceae</taxon>
        <taxon>BOP clade</taxon>
        <taxon>Oryzoideae</taxon>
        <taxon>Oryzeae</taxon>
        <taxon>Oryzinae</taxon>
        <taxon>Oryza</taxon>
        <taxon>Oryza meyeriana</taxon>
    </lineage>
</organism>
<protein>
    <submittedName>
        <fullName evidence="1">Uncharacterized protein</fullName>
    </submittedName>
</protein>
<evidence type="ECO:0000313" key="1">
    <source>
        <dbReference type="EMBL" id="KAF0932409.1"/>
    </source>
</evidence>
<gene>
    <name evidence="1" type="ORF">E2562_010324</name>
</gene>
<dbReference type="Proteomes" id="UP000479710">
    <property type="component" value="Unassembled WGS sequence"/>
</dbReference>
<comment type="caution">
    <text evidence="1">The sequence shown here is derived from an EMBL/GenBank/DDBJ whole genome shotgun (WGS) entry which is preliminary data.</text>
</comment>
<keyword evidence="2" id="KW-1185">Reference proteome</keyword>
<dbReference type="EMBL" id="SPHZ02000001">
    <property type="protein sequence ID" value="KAF0932409.1"/>
    <property type="molecule type" value="Genomic_DNA"/>
</dbReference>
<reference evidence="1 2" key="1">
    <citation type="submission" date="2019-11" db="EMBL/GenBank/DDBJ databases">
        <title>Whole genome sequence of Oryza granulata.</title>
        <authorList>
            <person name="Li W."/>
        </authorList>
    </citation>
    <scope>NUCLEOTIDE SEQUENCE [LARGE SCALE GENOMIC DNA]</scope>
    <source>
        <strain evidence="2">cv. Menghai</strain>
        <tissue evidence="1">Leaf</tissue>
    </source>
</reference>
<sequence>MVACLELATSINSHGLELANGLRWYATVCILLRGDGLSFTVVTLVRSKRIVLPWGVWWEFIAKVSVLRAGAWDDDVRATVPVELRARCRGETSWNRSLMVQGKVYVLACNPTPFLCSTWHPWTPASSTSRTECVTSRTETMTYSNHMTRASTSSMSRGFKLVSAVVVVKTMATKMTMTA</sequence>
<accession>A0A6G1F6E4</accession>
<name>A0A6G1F6E4_9ORYZ</name>
<dbReference type="AlphaFoldDB" id="A0A6G1F6E4"/>
<dbReference type="OrthoDB" id="10305342at2759"/>
<proteinExistence type="predicted"/>
<evidence type="ECO:0000313" key="2">
    <source>
        <dbReference type="Proteomes" id="UP000479710"/>
    </source>
</evidence>